<dbReference type="InterPro" id="IPR015927">
    <property type="entry name" value="Peptidase_S24_S26A/B/C"/>
</dbReference>
<accession>A0AA46QD41</accession>
<sequence>MGMMPKFASPAADYVECRLSLDEICISKPSATYLLRAAGQAMAVGIHADALLVVDSSATPVHGSIIVAAEEGAHVLRRLRLYPYRALEFLDGSGRETELGNEDSEEGIEVFGVVMYCVNDMRSCEWDDLPVI</sequence>
<organism evidence="2 3">
    <name type="scientific">Serratia marcescens</name>
    <dbReference type="NCBI Taxonomy" id="615"/>
    <lineage>
        <taxon>Bacteria</taxon>
        <taxon>Pseudomonadati</taxon>
        <taxon>Pseudomonadota</taxon>
        <taxon>Gammaproteobacteria</taxon>
        <taxon>Enterobacterales</taxon>
        <taxon>Yersiniaceae</taxon>
        <taxon>Serratia</taxon>
    </lineage>
</organism>
<protein>
    <submittedName>
        <fullName evidence="2">DNA polymerase V</fullName>
    </submittedName>
</protein>
<evidence type="ECO:0000313" key="3">
    <source>
        <dbReference type="Proteomes" id="UP000320710"/>
    </source>
</evidence>
<reference evidence="2 3" key="2">
    <citation type="submission" date="2019-07" db="EMBL/GenBank/DDBJ databases">
        <title>Investigation of anaerobic lignin degradation for improved lignocellulosic biofuels.</title>
        <authorList>
            <person name="Deangelis K.PhD."/>
        </authorList>
    </citation>
    <scope>NUCLEOTIDE SEQUENCE [LARGE SCALE GENOMIC DNA]</scope>
    <source>
        <strain evidence="2 3">106R</strain>
    </source>
</reference>
<dbReference type="Pfam" id="PF00717">
    <property type="entry name" value="Peptidase_S24"/>
    <property type="match status" value="1"/>
</dbReference>
<dbReference type="EMBL" id="VFMJ01000001">
    <property type="protein sequence ID" value="TQI84794.1"/>
    <property type="molecule type" value="Genomic_DNA"/>
</dbReference>
<reference evidence="2 3" key="1">
    <citation type="submission" date="2019-06" db="EMBL/GenBank/DDBJ databases">
        <authorList>
            <person name="Deangelis K."/>
            <person name="Huntemann M."/>
            <person name="Clum A."/>
            <person name="Pillay M."/>
            <person name="Palaniappan K."/>
            <person name="Varghese N."/>
            <person name="Mikhailova N."/>
            <person name="Stamatis D."/>
            <person name="Reddy T."/>
            <person name="Daum C."/>
            <person name="Shapiro N."/>
            <person name="Ivanova N."/>
            <person name="Kyrpides N."/>
            <person name="Woyke T."/>
        </authorList>
    </citation>
    <scope>NUCLEOTIDE SEQUENCE [LARGE SCALE GENOMIC DNA]</scope>
    <source>
        <strain evidence="2 3">106R</strain>
    </source>
</reference>
<gene>
    <name evidence="2" type="ORF">FHU12_2315</name>
</gene>
<evidence type="ECO:0000313" key="2">
    <source>
        <dbReference type="EMBL" id="TQI84794.1"/>
    </source>
</evidence>
<dbReference type="Proteomes" id="UP000320710">
    <property type="component" value="Unassembled WGS sequence"/>
</dbReference>
<dbReference type="InterPro" id="IPR036286">
    <property type="entry name" value="LexA/Signal_pep-like_sf"/>
</dbReference>
<evidence type="ECO:0000259" key="1">
    <source>
        <dbReference type="Pfam" id="PF00717"/>
    </source>
</evidence>
<name>A0AA46QD41_SERMA</name>
<dbReference type="Gene3D" id="2.10.109.10">
    <property type="entry name" value="Umud Fragment, subunit A"/>
    <property type="match status" value="1"/>
</dbReference>
<feature type="domain" description="Peptidase S24/S26A/S26B/S26C" evidence="1">
    <location>
        <begin position="10"/>
        <end position="81"/>
    </location>
</feature>
<dbReference type="AlphaFoldDB" id="A0AA46QD41"/>
<dbReference type="SUPFAM" id="SSF51306">
    <property type="entry name" value="LexA/Signal peptidase"/>
    <property type="match status" value="1"/>
</dbReference>
<proteinExistence type="predicted"/>
<comment type="caution">
    <text evidence="2">The sequence shown here is derived from an EMBL/GenBank/DDBJ whole genome shotgun (WGS) entry which is preliminary data.</text>
</comment>